<comment type="caution">
    <text evidence="2">The sequence shown here is derived from an EMBL/GenBank/DDBJ whole genome shotgun (WGS) entry which is preliminary data.</text>
</comment>
<feature type="compositionally biased region" description="Low complexity" evidence="1">
    <location>
        <begin position="137"/>
        <end position="168"/>
    </location>
</feature>
<feature type="compositionally biased region" description="Low complexity" evidence="1">
    <location>
        <begin position="57"/>
        <end position="66"/>
    </location>
</feature>
<feature type="non-terminal residue" evidence="2">
    <location>
        <position position="1"/>
    </location>
</feature>
<protein>
    <submittedName>
        <fullName evidence="2">Uncharacterized protein</fullName>
    </submittedName>
</protein>
<evidence type="ECO:0000313" key="3">
    <source>
        <dbReference type="Proteomes" id="UP001519460"/>
    </source>
</evidence>
<feature type="compositionally biased region" description="Low complexity" evidence="1">
    <location>
        <begin position="105"/>
        <end position="130"/>
    </location>
</feature>
<evidence type="ECO:0000256" key="1">
    <source>
        <dbReference type="SAM" id="MobiDB-lite"/>
    </source>
</evidence>
<accession>A0ABD0JCG7</accession>
<evidence type="ECO:0000313" key="2">
    <source>
        <dbReference type="EMBL" id="KAK7469727.1"/>
    </source>
</evidence>
<gene>
    <name evidence="2" type="ORF">BaRGS_00036258</name>
</gene>
<keyword evidence="3" id="KW-1185">Reference proteome</keyword>
<feature type="region of interest" description="Disordered" evidence="1">
    <location>
        <begin position="91"/>
        <end position="172"/>
    </location>
</feature>
<reference evidence="2 3" key="1">
    <citation type="journal article" date="2023" name="Sci. Data">
        <title>Genome assembly of the Korean intertidal mud-creeper Batillaria attramentaria.</title>
        <authorList>
            <person name="Patra A.K."/>
            <person name="Ho P.T."/>
            <person name="Jun S."/>
            <person name="Lee S.J."/>
            <person name="Kim Y."/>
            <person name="Won Y.J."/>
        </authorList>
    </citation>
    <scope>NUCLEOTIDE SEQUENCE [LARGE SCALE GENOMIC DNA]</scope>
    <source>
        <strain evidence="2">Wonlab-2016</strain>
    </source>
</reference>
<dbReference type="Proteomes" id="UP001519460">
    <property type="component" value="Unassembled WGS sequence"/>
</dbReference>
<dbReference type="EMBL" id="JACVVK020000506">
    <property type="protein sequence ID" value="KAK7469727.1"/>
    <property type="molecule type" value="Genomic_DNA"/>
</dbReference>
<sequence>MRNAFLHSYLQDLDTPDIPDPVRPMPGQAPAMPGAVTSGLQPGTQAGVAHPGMHMPATGAANPGAAAPVAASEDSAATGAAGAAASGTAQAVPGAATTGGDPVTAPQALQPASAQGGQGALASQQAAPLPGGQPVNSPAGQPAASPGGQAVSVPVGTTSIGTTSPTTTSGGGSLLLYVIPRGNGSSPLILVAPKGAELSSLWGSVLPSLGTGNLAVNAPAGPPSTGVVAPAGNLNMAPSTEMTQASSATQPPVPSAAREVTTGHTPVIGLTTASPNPAVPAAAVSTNAGTPGVAVAQVTGSPNAINVQGGTSTTKQHPKDWQQHFDFFFDLYYRLNGTSPSPAPV</sequence>
<name>A0ABD0JCG7_9CAEN</name>
<dbReference type="AlphaFoldDB" id="A0ABD0JCG7"/>
<organism evidence="2 3">
    <name type="scientific">Batillaria attramentaria</name>
    <dbReference type="NCBI Taxonomy" id="370345"/>
    <lineage>
        <taxon>Eukaryota</taxon>
        <taxon>Metazoa</taxon>
        <taxon>Spiralia</taxon>
        <taxon>Lophotrochozoa</taxon>
        <taxon>Mollusca</taxon>
        <taxon>Gastropoda</taxon>
        <taxon>Caenogastropoda</taxon>
        <taxon>Sorbeoconcha</taxon>
        <taxon>Cerithioidea</taxon>
        <taxon>Batillariidae</taxon>
        <taxon>Batillaria</taxon>
    </lineage>
</organism>
<proteinExistence type="predicted"/>
<feature type="compositionally biased region" description="Low complexity" evidence="1">
    <location>
        <begin position="25"/>
        <end position="35"/>
    </location>
</feature>
<feature type="region of interest" description="Disordered" evidence="1">
    <location>
        <begin position="12"/>
        <end position="66"/>
    </location>
</feature>